<evidence type="ECO:0000313" key="2">
    <source>
        <dbReference type="RefSeq" id="XP_022311316.1"/>
    </source>
</evidence>
<keyword evidence="1" id="KW-1185">Reference proteome</keyword>
<sequence length="154" mass="17271">MFISVVLDTTLVSHSFMASKFEIPTSTSRTILSTESSTETDIQQTSGYQTNQNVTISFWTTEFDQTTRLPTKPTPISGQNMTIGSRGKSFIVLFMTDGASSTKNIYITSENGVQMNMSTSKHFDTFLKSQIDRVVKIPSNEHIINQLFLLIKVR</sequence>
<gene>
    <name evidence="2" type="primary">LOC111116606</name>
</gene>
<reference evidence="2" key="1">
    <citation type="submission" date="2025-08" db="UniProtKB">
        <authorList>
            <consortium name="RefSeq"/>
        </authorList>
    </citation>
    <scope>IDENTIFICATION</scope>
    <source>
        <tissue evidence="2">Whole sample</tissue>
    </source>
</reference>
<dbReference type="Proteomes" id="UP000694844">
    <property type="component" value="Chromosome 10"/>
</dbReference>
<name>A0A8B8C975_CRAVI</name>
<dbReference type="RefSeq" id="XP_022311316.1">
    <property type="nucleotide sequence ID" value="XM_022455608.1"/>
</dbReference>
<organism evidence="1 2">
    <name type="scientific">Crassostrea virginica</name>
    <name type="common">Eastern oyster</name>
    <dbReference type="NCBI Taxonomy" id="6565"/>
    <lineage>
        <taxon>Eukaryota</taxon>
        <taxon>Metazoa</taxon>
        <taxon>Spiralia</taxon>
        <taxon>Lophotrochozoa</taxon>
        <taxon>Mollusca</taxon>
        <taxon>Bivalvia</taxon>
        <taxon>Autobranchia</taxon>
        <taxon>Pteriomorphia</taxon>
        <taxon>Ostreida</taxon>
        <taxon>Ostreoidea</taxon>
        <taxon>Ostreidae</taxon>
        <taxon>Crassostrea</taxon>
    </lineage>
</organism>
<accession>A0A8B8C975</accession>
<proteinExistence type="predicted"/>
<evidence type="ECO:0000313" key="1">
    <source>
        <dbReference type="Proteomes" id="UP000694844"/>
    </source>
</evidence>
<dbReference type="KEGG" id="cvn:111116606"/>
<dbReference type="GeneID" id="111116606"/>
<protein>
    <submittedName>
        <fullName evidence="2">Uncharacterized protein LOC111116606</fullName>
    </submittedName>
</protein>
<dbReference type="AlphaFoldDB" id="A0A8B8C975"/>